<keyword evidence="2" id="KW-0472">Membrane</keyword>
<dbReference type="Pfam" id="PF04652">
    <property type="entry name" value="Vta1"/>
    <property type="match status" value="1"/>
</dbReference>
<evidence type="ECO:0000259" key="4">
    <source>
        <dbReference type="Pfam" id="PF04652"/>
    </source>
</evidence>
<proteinExistence type="predicted"/>
<dbReference type="Proteomes" id="UP000324800">
    <property type="component" value="Unassembled WGS sequence"/>
</dbReference>
<dbReference type="PANTHER" id="PTHR46009">
    <property type="entry name" value="VACUOLAR PROTEIN SORTING-ASSOCIATED PROTEIN VTA1 HOMOLOG"/>
    <property type="match status" value="1"/>
</dbReference>
<comment type="caution">
    <text evidence="5">The sequence shown here is derived from an EMBL/GenBank/DDBJ whole genome shotgun (WGS) entry which is preliminary data.</text>
</comment>
<evidence type="ECO:0000256" key="1">
    <source>
        <dbReference type="ARBA" id="ARBA00004308"/>
    </source>
</evidence>
<dbReference type="PANTHER" id="PTHR46009:SF1">
    <property type="entry name" value="VACUOLAR PROTEIN SORTING-ASSOCIATED PROTEIN VTA1 HOMOLOG"/>
    <property type="match status" value="1"/>
</dbReference>
<sequence length="241" mass="27229">MSLPPALKALAPYINHANQVEALKPLTAFFFRKYVIEYIWDHKLQNDPEVRKFLPNFLDLVDPAKNGLKVDFQKDINDFLVLSNSIFGQLQSEYEKGIITDTTKMRFSECLLYYKVYDSLQKGNAQVENKIKYIGSLIVKLRNQQQPGDDELLASIGISGNGGYGYPPTQPKQQQFSTSNLPPPQGKELSPKQIEFKLQQKSTISKALKMAESSVDYDDWQSALRYVQEATGSIQALIGAQ</sequence>
<gene>
    <name evidence="5" type="ORF">EZS28_033182</name>
</gene>
<dbReference type="AlphaFoldDB" id="A0A5J4UMP7"/>
<dbReference type="GO" id="GO:0005771">
    <property type="term" value="C:multivesicular body"/>
    <property type="evidence" value="ECO:0007669"/>
    <property type="project" value="TreeGrafter"/>
</dbReference>
<evidence type="ECO:0000313" key="5">
    <source>
        <dbReference type="EMBL" id="KAA6371291.1"/>
    </source>
</evidence>
<dbReference type="InterPro" id="IPR044538">
    <property type="entry name" value="Vta1-like"/>
</dbReference>
<organism evidence="5 6">
    <name type="scientific">Streblomastix strix</name>
    <dbReference type="NCBI Taxonomy" id="222440"/>
    <lineage>
        <taxon>Eukaryota</taxon>
        <taxon>Metamonada</taxon>
        <taxon>Preaxostyla</taxon>
        <taxon>Oxymonadida</taxon>
        <taxon>Streblomastigidae</taxon>
        <taxon>Streblomastix</taxon>
    </lineage>
</organism>
<accession>A0A5J4UMP7</accession>
<name>A0A5J4UMP7_9EUKA</name>
<evidence type="ECO:0000313" key="6">
    <source>
        <dbReference type="Proteomes" id="UP000324800"/>
    </source>
</evidence>
<evidence type="ECO:0000256" key="2">
    <source>
        <dbReference type="ARBA" id="ARBA00023136"/>
    </source>
</evidence>
<dbReference type="Gene3D" id="1.25.40.270">
    <property type="entry name" value="Vacuolar protein sorting-associated protein vta1"/>
    <property type="match status" value="1"/>
</dbReference>
<evidence type="ECO:0000256" key="3">
    <source>
        <dbReference type="SAM" id="MobiDB-lite"/>
    </source>
</evidence>
<reference evidence="5 6" key="1">
    <citation type="submission" date="2019-03" db="EMBL/GenBank/DDBJ databases">
        <title>Single cell metagenomics reveals metabolic interactions within the superorganism composed of flagellate Streblomastix strix and complex community of Bacteroidetes bacteria on its surface.</title>
        <authorList>
            <person name="Treitli S.C."/>
            <person name="Kolisko M."/>
            <person name="Husnik F."/>
            <person name="Keeling P."/>
            <person name="Hampl V."/>
        </authorList>
    </citation>
    <scope>NUCLEOTIDE SEQUENCE [LARGE SCALE GENOMIC DNA]</scope>
    <source>
        <strain evidence="5">ST1C</strain>
    </source>
</reference>
<feature type="domain" description="Vta1/callose synthase N-terminal" evidence="4">
    <location>
        <begin position="10"/>
        <end position="140"/>
    </location>
</feature>
<dbReference type="GO" id="GO:0032511">
    <property type="term" value="P:late endosome to vacuole transport via multivesicular body sorting pathway"/>
    <property type="evidence" value="ECO:0007669"/>
    <property type="project" value="InterPro"/>
</dbReference>
<comment type="subcellular location">
    <subcellularLocation>
        <location evidence="1">Endomembrane system</location>
    </subcellularLocation>
</comment>
<dbReference type="InterPro" id="IPR023175">
    <property type="entry name" value="Vta1/CALS_N_sf"/>
</dbReference>
<dbReference type="InterPro" id="IPR039431">
    <property type="entry name" value="Vta1/CALS_N"/>
</dbReference>
<feature type="region of interest" description="Disordered" evidence="3">
    <location>
        <begin position="167"/>
        <end position="189"/>
    </location>
</feature>
<feature type="compositionally biased region" description="Polar residues" evidence="3">
    <location>
        <begin position="171"/>
        <end position="180"/>
    </location>
</feature>
<protein>
    <recommendedName>
        <fullName evidence="4">Vta1/callose synthase N-terminal domain-containing protein</fullName>
    </recommendedName>
</protein>
<dbReference type="EMBL" id="SNRW01014611">
    <property type="protein sequence ID" value="KAA6371291.1"/>
    <property type="molecule type" value="Genomic_DNA"/>
</dbReference>